<keyword evidence="4" id="KW-1185">Reference proteome</keyword>
<gene>
    <name evidence="2" type="ORF">BU200_03945</name>
    <name evidence="3" type="ORF">NCTC12957_01634</name>
</gene>
<dbReference type="Gene3D" id="3.30.420.10">
    <property type="entry name" value="Ribonuclease H-like superfamily/Ribonuclease H"/>
    <property type="match status" value="1"/>
</dbReference>
<dbReference type="OrthoDB" id="2854648at2"/>
<dbReference type="InterPro" id="IPR038717">
    <property type="entry name" value="Tc1-like_DDE_dom"/>
</dbReference>
<dbReference type="InterPro" id="IPR036397">
    <property type="entry name" value="RNaseH_sf"/>
</dbReference>
<evidence type="ECO:0000313" key="3">
    <source>
        <dbReference type="EMBL" id="SUN08047.1"/>
    </source>
</evidence>
<name>A0A1Q8EE22_STRAI</name>
<dbReference type="RefSeq" id="WP_075098930.1">
    <property type="nucleotide sequence ID" value="NZ_MSJL01000013.1"/>
</dbReference>
<sequence length="125" mass="14635">MKIYDKIRDRRFERTSVVAGLVGQAIVAPMIYKESMTSDFFTKWFDKQLLPSLSEPHLIVMDNANFHPKARLDTLAIAKGHYFFPLPPYSPELNPIEHYWANFKHKVRELLRGGKSIYESLEYCL</sequence>
<evidence type="ECO:0000259" key="1">
    <source>
        <dbReference type="Pfam" id="PF13358"/>
    </source>
</evidence>
<dbReference type="EMBL" id="MSJL01000013">
    <property type="protein sequence ID" value="OLF50042.1"/>
    <property type="molecule type" value="Genomic_DNA"/>
</dbReference>
<dbReference type="PANTHER" id="PTHR46564:SF1">
    <property type="entry name" value="TRANSPOSASE"/>
    <property type="match status" value="1"/>
</dbReference>
<feature type="domain" description="Tc1-like transposase DDE" evidence="1">
    <location>
        <begin position="11"/>
        <end position="109"/>
    </location>
</feature>
<evidence type="ECO:0000313" key="5">
    <source>
        <dbReference type="Proteomes" id="UP000255213"/>
    </source>
</evidence>
<accession>A0A1Q8EE22</accession>
<proteinExistence type="predicted"/>
<dbReference type="PANTHER" id="PTHR46564">
    <property type="entry name" value="TRANSPOSASE"/>
    <property type="match status" value="1"/>
</dbReference>
<evidence type="ECO:0000313" key="2">
    <source>
        <dbReference type="EMBL" id="OLF50042.1"/>
    </source>
</evidence>
<dbReference type="Proteomes" id="UP000186437">
    <property type="component" value="Unassembled WGS sequence"/>
</dbReference>
<reference evidence="3 5" key="3">
    <citation type="submission" date="2018-06" db="EMBL/GenBank/DDBJ databases">
        <authorList>
            <consortium name="Pathogen Informatics"/>
            <person name="Doyle S."/>
        </authorList>
    </citation>
    <scope>NUCLEOTIDE SEQUENCE [LARGE SCALE GENOMIC DNA]</scope>
    <source>
        <strain evidence="3 5">NCTC12957</strain>
    </source>
</reference>
<protein>
    <submittedName>
        <fullName evidence="3">Degenerate transposase</fullName>
    </submittedName>
</protein>
<dbReference type="GO" id="GO:0003676">
    <property type="term" value="F:nucleic acid binding"/>
    <property type="evidence" value="ECO:0007669"/>
    <property type="project" value="InterPro"/>
</dbReference>
<dbReference type="AlphaFoldDB" id="A0A1Q8EE22"/>
<dbReference type="Proteomes" id="UP000255213">
    <property type="component" value="Unassembled WGS sequence"/>
</dbReference>
<organism evidence="2 4">
    <name type="scientific">Streptococcus acidominimus</name>
    <dbReference type="NCBI Taxonomy" id="1326"/>
    <lineage>
        <taxon>Bacteria</taxon>
        <taxon>Bacillati</taxon>
        <taxon>Bacillota</taxon>
        <taxon>Bacilli</taxon>
        <taxon>Lactobacillales</taxon>
        <taxon>Streptococcaceae</taxon>
        <taxon>Streptococcus</taxon>
    </lineage>
</organism>
<evidence type="ECO:0000313" key="4">
    <source>
        <dbReference type="Proteomes" id="UP000186437"/>
    </source>
</evidence>
<reference evidence="2" key="2">
    <citation type="submission" date="2016-12" db="EMBL/GenBank/DDBJ databases">
        <authorList>
            <person name="Song W.-J."/>
            <person name="Kurnit D.M."/>
        </authorList>
    </citation>
    <scope>NUCLEOTIDE SEQUENCE [LARGE SCALE GENOMIC DNA]</scope>
    <source>
        <strain evidence="2">ATCC 51725</strain>
    </source>
</reference>
<reference evidence="4" key="1">
    <citation type="submission" date="2016-12" db="EMBL/GenBank/DDBJ databases">
        <authorList>
            <person name="Gulvik C.A."/>
        </authorList>
    </citation>
    <scope>NUCLEOTIDE SEQUENCE [LARGE SCALE GENOMIC DNA]</scope>
    <source>
        <strain evidence="4">ATCC 51725</strain>
    </source>
</reference>
<dbReference type="Pfam" id="PF13358">
    <property type="entry name" value="DDE_3"/>
    <property type="match status" value="1"/>
</dbReference>
<dbReference type="EMBL" id="UHEN01000001">
    <property type="protein sequence ID" value="SUN08047.1"/>
    <property type="molecule type" value="Genomic_DNA"/>
</dbReference>